<dbReference type="InterPro" id="IPR001206">
    <property type="entry name" value="Diacylglycerol_kinase_cat_dom"/>
</dbReference>
<dbReference type="InterPro" id="IPR016064">
    <property type="entry name" value="NAD/diacylglycerol_kinase_sf"/>
</dbReference>
<proteinExistence type="predicted"/>
<evidence type="ECO:0000313" key="2">
    <source>
        <dbReference type="EMBL" id="KKU27262.1"/>
    </source>
</evidence>
<accession>A0A0G1P3U5</accession>
<dbReference type="Gene3D" id="3.40.50.10330">
    <property type="entry name" value="Probable inorganic polyphosphate/atp-NAD kinase, domain 1"/>
    <property type="match status" value="1"/>
</dbReference>
<dbReference type="Pfam" id="PF00781">
    <property type="entry name" value="DAGK_cat"/>
    <property type="match status" value="1"/>
</dbReference>
<evidence type="ECO:0000259" key="1">
    <source>
        <dbReference type="Pfam" id="PF00781"/>
    </source>
</evidence>
<gene>
    <name evidence="2" type="ORF">UX39_C0002G0041</name>
</gene>
<organism evidence="2 3">
    <name type="scientific">Candidatus Magasanikbacteria bacterium GW2011_GWA2_46_17</name>
    <dbReference type="NCBI Taxonomy" id="1619042"/>
    <lineage>
        <taxon>Bacteria</taxon>
        <taxon>Candidatus Magasanikiibacteriota</taxon>
    </lineage>
</organism>
<protein>
    <recommendedName>
        <fullName evidence="1">DAGKc domain-containing protein</fullName>
    </recommendedName>
</protein>
<dbReference type="EMBL" id="LCMA01000002">
    <property type="protein sequence ID" value="KKU27262.1"/>
    <property type="molecule type" value="Genomic_DNA"/>
</dbReference>
<dbReference type="InterPro" id="IPR017438">
    <property type="entry name" value="ATP-NAD_kinase_N"/>
</dbReference>
<reference evidence="2 3" key="1">
    <citation type="journal article" date="2015" name="Nature">
        <title>rRNA introns, odd ribosomes, and small enigmatic genomes across a large radiation of phyla.</title>
        <authorList>
            <person name="Brown C.T."/>
            <person name="Hug L.A."/>
            <person name="Thomas B.C."/>
            <person name="Sharon I."/>
            <person name="Castelle C.J."/>
            <person name="Singh A."/>
            <person name="Wilkins M.J."/>
            <person name="Williams K.H."/>
            <person name="Banfield J.F."/>
        </authorList>
    </citation>
    <scope>NUCLEOTIDE SEQUENCE [LARGE SCALE GENOMIC DNA]</scope>
</reference>
<dbReference type="Proteomes" id="UP000034175">
    <property type="component" value="Unassembled WGS sequence"/>
</dbReference>
<dbReference type="SUPFAM" id="SSF111331">
    <property type="entry name" value="NAD kinase/diacylglycerol kinase-like"/>
    <property type="match status" value="1"/>
</dbReference>
<dbReference type="GO" id="GO:0016301">
    <property type="term" value="F:kinase activity"/>
    <property type="evidence" value="ECO:0007669"/>
    <property type="project" value="InterPro"/>
</dbReference>
<comment type="caution">
    <text evidence="2">The sequence shown here is derived from an EMBL/GenBank/DDBJ whole genome shotgun (WGS) entry which is preliminary data.</text>
</comment>
<dbReference type="AlphaFoldDB" id="A0A0G1P3U5"/>
<sequence>MYVYLYDPALKEKRFQSIMKTVENRLTDFGITGRIIRLTPFTNAKPIIEDEVARGSKTFVIVGNDTTFGHIMSSSAALPVTFGYIPVGDDSAVAHSLGIPLNAPAVDVLSARKIEPLDIGWMNNRYFISRIEIEPAPLSVEYDAQFRVRARDGEMGVTICNLLPFQGAHLGARDHVVHPQDVQLDAFLEPVEKKRWFRKRVTTQAASIFPFREMVIRGRRPFTVVADGRHSKEISLSIKLADVKLKMVVGKERMFGLS</sequence>
<evidence type="ECO:0000313" key="3">
    <source>
        <dbReference type="Proteomes" id="UP000034175"/>
    </source>
</evidence>
<feature type="domain" description="DAGKc" evidence="1">
    <location>
        <begin position="6"/>
        <end position="120"/>
    </location>
</feature>
<name>A0A0G1P3U5_9BACT</name>